<dbReference type="AlphaFoldDB" id="A0A5C8M1E7"/>
<name>A0A5C8M1E7_9GAMM</name>
<keyword evidence="3" id="KW-1185">Reference proteome</keyword>
<protein>
    <recommendedName>
        <fullName evidence="4">DUF945 domain-containing protein</fullName>
    </recommendedName>
</protein>
<feature type="chain" id="PRO_5023073734" description="DUF945 domain-containing protein" evidence="1">
    <location>
        <begin position="20"/>
        <end position="327"/>
    </location>
</feature>
<dbReference type="EMBL" id="VRLR01000002">
    <property type="protein sequence ID" value="TXK82273.1"/>
    <property type="molecule type" value="Genomic_DNA"/>
</dbReference>
<gene>
    <name evidence="2" type="ORF">FU839_05135</name>
</gene>
<dbReference type="Proteomes" id="UP000321814">
    <property type="component" value="Unassembled WGS sequence"/>
</dbReference>
<proteinExistence type="predicted"/>
<accession>A0A5C8M1E7</accession>
<feature type="signal peptide" evidence="1">
    <location>
        <begin position="1"/>
        <end position="19"/>
    </location>
</feature>
<sequence length="327" mass="36071">MVKKVWLGVVLVLSASAVAGFFYANHHAEQLMAGHIERSNQQYLQLAEQGDMPPIHMSYSQLSANVITSSYKIQDLTIGIAGVGDFITVGQVELIGLQRDGLPVDGAARLKDLKLAPQALASLPKELADYLATLVMEMSYQYKYKAKTGDLTFQQELRVDHHFSVNYRFALTGVTELWQFAENIHGLTPEQQQRQSEQPNYLPDLMKKVGAIGVASGSFVVENKAFLQQLFDQLAAAQITTDYASTQQQLSSAIMHNPQIPAVISEPVLNFLKQPERLKLSFQFQQPPTFSQMQDGSAMTGIETAEDFIEFAGITIEGNAVSGSLLK</sequence>
<comment type="caution">
    <text evidence="2">The sequence shown here is derived from an EMBL/GenBank/DDBJ whole genome shotgun (WGS) entry which is preliminary data.</text>
</comment>
<dbReference type="RefSeq" id="WP_147903492.1">
    <property type="nucleotide sequence ID" value="NZ_BAAAGC010000017.1"/>
</dbReference>
<organism evidence="2 3">
    <name type="scientific">Rheinheimera tangshanensis</name>
    <dbReference type="NCBI Taxonomy" id="400153"/>
    <lineage>
        <taxon>Bacteria</taxon>
        <taxon>Pseudomonadati</taxon>
        <taxon>Pseudomonadota</taxon>
        <taxon>Gammaproteobacteria</taxon>
        <taxon>Chromatiales</taxon>
        <taxon>Chromatiaceae</taxon>
        <taxon>Rheinheimera</taxon>
    </lineage>
</organism>
<evidence type="ECO:0000313" key="3">
    <source>
        <dbReference type="Proteomes" id="UP000321814"/>
    </source>
</evidence>
<evidence type="ECO:0000256" key="1">
    <source>
        <dbReference type="SAM" id="SignalP"/>
    </source>
</evidence>
<dbReference type="OrthoDB" id="5758906at2"/>
<reference evidence="2 3" key="1">
    <citation type="submission" date="2019-08" db="EMBL/GenBank/DDBJ databases">
        <title>Draft genome analysis of Rheinheimera tangshanensis isolated from the roots of fresh rice plants (Oryza sativa).</title>
        <authorList>
            <person name="Yu Q."/>
            <person name="Qi Y."/>
            <person name="Zhang H."/>
            <person name="Pu J."/>
        </authorList>
    </citation>
    <scope>NUCLEOTIDE SEQUENCE [LARGE SCALE GENOMIC DNA]</scope>
    <source>
        <strain evidence="2 3">JA3-B52</strain>
    </source>
</reference>
<keyword evidence="1" id="KW-0732">Signal</keyword>
<evidence type="ECO:0008006" key="4">
    <source>
        <dbReference type="Google" id="ProtNLM"/>
    </source>
</evidence>
<evidence type="ECO:0000313" key="2">
    <source>
        <dbReference type="EMBL" id="TXK82273.1"/>
    </source>
</evidence>